<name>A0A6J6VZQ4_9ZZZZ</name>
<evidence type="ECO:0000259" key="7">
    <source>
        <dbReference type="Pfam" id="PF08281"/>
    </source>
</evidence>
<dbReference type="GO" id="GO:0016987">
    <property type="term" value="F:sigma factor activity"/>
    <property type="evidence" value="ECO:0007669"/>
    <property type="project" value="UniProtKB-KW"/>
</dbReference>
<dbReference type="AlphaFoldDB" id="A0A6J6VZQ4"/>
<dbReference type="Gene3D" id="1.10.10.10">
    <property type="entry name" value="Winged helix-like DNA-binding domain superfamily/Winged helix DNA-binding domain"/>
    <property type="match status" value="1"/>
</dbReference>
<dbReference type="GO" id="GO:0003677">
    <property type="term" value="F:DNA binding"/>
    <property type="evidence" value="ECO:0007669"/>
    <property type="project" value="UniProtKB-KW"/>
</dbReference>
<evidence type="ECO:0000259" key="6">
    <source>
        <dbReference type="Pfam" id="PF04542"/>
    </source>
</evidence>
<comment type="similarity">
    <text evidence="1">Belongs to the sigma-70 factor family. ECF subfamily.</text>
</comment>
<keyword evidence="4" id="KW-0238">DNA-binding</keyword>
<reference evidence="8" key="1">
    <citation type="submission" date="2020-05" db="EMBL/GenBank/DDBJ databases">
        <authorList>
            <person name="Chiriac C."/>
            <person name="Salcher M."/>
            <person name="Ghai R."/>
            <person name="Kavagutti S V."/>
        </authorList>
    </citation>
    <scope>NUCLEOTIDE SEQUENCE</scope>
</reference>
<dbReference type="GO" id="GO:0006352">
    <property type="term" value="P:DNA-templated transcription initiation"/>
    <property type="evidence" value="ECO:0007669"/>
    <property type="project" value="InterPro"/>
</dbReference>
<dbReference type="EMBL" id="CAEZZY010000033">
    <property type="protein sequence ID" value="CAB4775997.1"/>
    <property type="molecule type" value="Genomic_DNA"/>
</dbReference>
<evidence type="ECO:0000256" key="2">
    <source>
        <dbReference type="ARBA" id="ARBA00023015"/>
    </source>
</evidence>
<feature type="domain" description="RNA polymerase sigma-70 region 2" evidence="6">
    <location>
        <begin position="14"/>
        <end position="76"/>
    </location>
</feature>
<proteinExistence type="inferred from homology"/>
<gene>
    <name evidence="8" type="ORF">UFOPK2928_00448</name>
</gene>
<dbReference type="Pfam" id="PF04542">
    <property type="entry name" value="Sigma70_r2"/>
    <property type="match status" value="1"/>
</dbReference>
<dbReference type="SUPFAM" id="SSF88659">
    <property type="entry name" value="Sigma3 and sigma4 domains of RNA polymerase sigma factors"/>
    <property type="match status" value="1"/>
</dbReference>
<dbReference type="InterPro" id="IPR013249">
    <property type="entry name" value="RNA_pol_sigma70_r4_t2"/>
</dbReference>
<dbReference type="InterPro" id="IPR013324">
    <property type="entry name" value="RNA_pol_sigma_r3/r4-like"/>
</dbReference>
<sequence length="200" mass="22976">MSQQDQIEFTLWLRENQKAFLRAAKVICFDTQNAEDVLQEALADVYKRWSKIREHENPEAYLMRVMVSKHADMRRKWLRRQQEKETSWDLAENIRDLVDQTDDVTQRLLVQAALKSLSAAQRAVLVLIYEHGMVLREVADVLHIPMGTAASHLARGKAAVAAYVELVPELEKSAKKELTKPNNVKIEIETVIAEVVDNNE</sequence>
<dbReference type="InterPro" id="IPR007627">
    <property type="entry name" value="RNA_pol_sigma70_r2"/>
</dbReference>
<dbReference type="Gene3D" id="1.10.1740.10">
    <property type="match status" value="1"/>
</dbReference>
<dbReference type="Pfam" id="PF08281">
    <property type="entry name" value="Sigma70_r4_2"/>
    <property type="match status" value="1"/>
</dbReference>
<keyword evidence="5" id="KW-0804">Transcription</keyword>
<dbReference type="InterPro" id="IPR013325">
    <property type="entry name" value="RNA_pol_sigma_r2"/>
</dbReference>
<feature type="domain" description="RNA polymerase sigma factor 70 region 4 type 2" evidence="7">
    <location>
        <begin position="108"/>
        <end position="159"/>
    </location>
</feature>
<keyword evidence="2" id="KW-0805">Transcription regulation</keyword>
<dbReference type="SUPFAM" id="SSF88946">
    <property type="entry name" value="Sigma2 domain of RNA polymerase sigma factors"/>
    <property type="match status" value="1"/>
</dbReference>
<dbReference type="PROSITE" id="PS01063">
    <property type="entry name" value="SIGMA70_ECF"/>
    <property type="match status" value="1"/>
</dbReference>
<evidence type="ECO:0000256" key="1">
    <source>
        <dbReference type="ARBA" id="ARBA00010641"/>
    </source>
</evidence>
<protein>
    <submittedName>
        <fullName evidence="8">Unannotated protein</fullName>
    </submittedName>
</protein>
<dbReference type="PANTHER" id="PTHR43133">
    <property type="entry name" value="RNA POLYMERASE ECF-TYPE SIGMA FACTO"/>
    <property type="match status" value="1"/>
</dbReference>
<evidence type="ECO:0000256" key="5">
    <source>
        <dbReference type="ARBA" id="ARBA00023163"/>
    </source>
</evidence>
<dbReference type="PANTHER" id="PTHR43133:SF50">
    <property type="entry name" value="ECF RNA POLYMERASE SIGMA FACTOR SIGM"/>
    <property type="match status" value="1"/>
</dbReference>
<dbReference type="InterPro" id="IPR039425">
    <property type="entry name" value="RNA_pol_sigma-70-like"/>
</dbReference>
<evidence type="ECO:0000256" key="4">
    <source>
        <dbReference type="ARBA" id="ARBA00023125"/>
    </source>
</evidence>
<evidence type="ECO:0000256" key="3">
    <source>
        <dbReference type="ARBA" id="ARBA00023082"/>
    </source>
</evidence>
<dbReference type="InterPro" id="IPR036388">
    <property type="entry name" value="WH-like_DNA-bd_sf"/>
</dbReference>
<organism evidence="8">
    <name type="scientific">freshwater metagenome</name>
    <dbReference type="NCBI Taxonomy" id="449393"/>
    <lineage>
        <taxon>unclassified sequences</taxon>
        <taxon>metagenomes</taxon>
        <taxon>ecological metagenomes</taxon>
    </lineage>
</organism>
<keyword evidence="3" id="KW-0731">Sigma factor</keyword>
<accession>A0A6J6VZQ4</accession>
<dbReference type="InterPro" id="IPR014284">
    <property type="entry name" value="RNA_pol_sigma-70_dom"/>
</dbReference>
<evidence type="ECO:0000313" key="8">
    <source>
        <dbReference type="EMBL" id="CAB4775997.1"/>
    </source>
</evidence>
<dbReference type="InterPro" id="IPR000838">
    <property type="entry name" value="RNA_pol_sigma70_ECF_CS"/>
</dbReference>
<dbReference type="NCBIfam" id="TIGR02937">
    <property type="entry name" value="sigma70-ECF"/>
    <property type="match status" value="1"/>
</dbReference>